<sequence>MNEAQKIISVSPNIKQWKFLRSRAKRKSFIGGRGSGKSIAMGFQVGILFNDFPRATWVVAGLTYVQLDSVVIPSIRDSLEMMGYHEYDAKNCPYGVYTLGTQPPKNWIRPYKVPGKKAYQYCMTFINGFTIRFVSQDTQKYHRGLSIDGLLVDESATMSFEFIQTVLLPAFRGNENKLVPYKDHPLRYGFFDFSSASWTPEGNWIYDTEEKWKAMIDERLKMTPSQLKANPPKYLFLESTYHDNQEHLPHDYGERLQDLLDPWKFEVEVLNHRVLKIPNAYYHAFTSSKHGYKDSYDYKRDDKQNLIWTSNDYHIDRPLEVSFDFNSDICWLLVCQETSNELRVINSEFAKPAVKDNREKKLYIQLAEKVCEKYATHTKKDIFIYGDPNGNSTNAGTSNNNKPFFDEVSEVFRNAGWKVFRRELSSYPGFKDKYVLVNLLFEERSERTPKIRINVNTNKALIIALQNTMVKTDKSFKKDKSSEDKARLREYATDGTDALDYILYAKYKNVMPSTGWSSTGIITLSR</sequence>
<evidence type="ECO:0000313" key="2">
    <source>
        <dbReference type="Proteomes" id="UP000609064"/>
    </source>
</evidence>
<protein>
    <recommendedName>
        <fullName evidence="3">Phage terminase large subunit N-terminal domain-containing protein</fullName>
    </recommendedName>
</protein>
<keyword evidence="2" id="KW-1185">Reference proteome</keyword>
<reference evidence="1" key="2">
    <citation type="submission" date="2020-09" db="EMBL/GenBank/DDBJ databases">
        <authorList>
            <person name="Sun Q."/>
            <person name="Zhou Y."/>
        </authorList>
    </citation>
    <scope>NUCLEOTIDE SEQUENCE</scope>
    <source>
        <strain evidence="1">CGMCC 1.15958</strain>
    </source>
</reference>
<name>A0A916YH21_9BACT</name>
<dbReference type="InterPro" id="IPR027417">
    <property type="entry name" value="P-loop_NTPase"/>
</dbReference>
<proteinExistence type="predicted"/>
<evidence type="ECO:0008006" key="3">
    <source>
        <dbReference type="Google" id="ProtNLM"/>
    </source>
</evidence>
<comment type="caution">
    <text evidence="1">The sequence shown here is derived from an EMBL/GenBank/DDBJ whole genome shotgun (WGS) entry which is preliminary data.</text>
</comment>
<dbReference type="Gene3D" id="3.40.50.300">
    <property type="entry name" value="P-loop containing nucleotide triphosphate hydrolases"/>
    <property type="match status" value="1"/>
</dbReference>
<accession>A0A916YH21</accession>
<dbReference type="Proteomes" id="UP000609064">
    <property type="component" value="Unassembled WGS sequence"/>
</dbReference>
<reference evidence="1" key="1">
    <citation type="journal article" date="2014" name="Int. J. Syst. Evol. Microbiol.">
        <title>Complete genome sequence of Corynebacterium casei LMG S-19264T (=DSM 44701T), isolated from a smear-ripened cheese.</title>
        <authorList>
            <consortium name="US DOE Joint Genome Institute (JGI-PGF)"/>
            <person name="Walter F."/>
            <person name="Albersmeier A."/>
            <person name="Kalinowski J."/>
            <person name="Ruckert C."/>
        </authorList>
    </citation>
    <scope>NUCLEOTIDE SEQUENCE</scope>
    <source>
        <strain evidence="1">CGMCC 1.15958</strain>
    </source>
</reference>
<dbReference type="EMBL" id="BMKK01000001">
    <property type="protein sequence ID" value="GGD45140.1"/>
    <property type="molecule type" value="Genomic_DNA"/>
</dbReference>
<dbReference type="RefSeq" id="WP_188764579.1">
    <property type="nucleotide sequence ID" value="NZ_BMKK01000001.1"/>
</dbReference>
<organism evidence="1 2">
    <name type="scientific">Emticicia aquatilis</name>
    <dbReference type="NCBI Taxonomy" id="1537369"/>
    <lineage>
        <taxon>Bacteria</taxon>
        <taxon>Pseudomonadati</taxon>
        <taxon>Bacteroidota</taxon>
        <taxon>Cytophagia</taxon>
        <taxon>Cytophagales</taxon>
        <taxon>Leadbetterellaceae</taxon>
        <taxon>Emticicia</taxon>
    </lineage>
</organism>
<evidence type="ECO:0000313" key="1">
    <source>
        <dbReference type="EMBL" id="GGD45140.1"/>
    </source>
</evidence>
<gene>
    <name evidence="1" type="ORF">GCM10011514_06500</name>
</gene>
<dbReference type="AlphaFoldDB" id="A0A916YH21"/>